<keyword evidence="9" id="KW-0832">Ubl conjugation</keyword>
<name>A0A851DX46_9CORV</name>
<dbReference type="PROSITE" id="PS51038">
    <property type="entry name" value="BAH"/>
    <property type="match status" value="1"/>
</dbReference>
<feature type="region of interest" description="Disordered" evidence="16">
    <location>
        <begin position="1007"/>
        <end position="1078"/>
    </location>
</feature>
<dbReference type="PANTHER" id="PTHR13859">
    <property type="entry name" value="ATROPHIN-RELATED"/>
    <property type="match status" value="1"/>
</dbReference>
<feature type="compositionally biased region" description="Low complexity" evidence="16">
    <location>
        <begin position="727"/>
        <end position="753"/>
    </location>
</feature>
<keyword evidence="2" id="KW-0217">Developmental protein</keyword>
<dbReference type="Pfam" id="PF03154">
    <property type="entry name" value="Atrophin-1"/>
    <property type="match status" value="2"/>
</dbReference>
<dbReference type="GO" id="GO:0043565">
    <property type="term" value="F:sequence-specific DNA binding"/>
    <property type="evidence" value="ECO:0007669"/>
    <property type="project" value="InterPro"/>
</dbReference>
<evidence type="ECO:0000256" key="9">
    <source>
        <dbReference type="ARBA" id="ARBA00022843"/>
    </source>
</evidence>
<evidence type="ECO:0000256" key="6">
    <source>
        <dbReference type="ARBA" id="ARBA00022723"/>
    </source>
</evidence>
<dbReference type="PROSITE" id="PS51156">
    <property type="entry name" value="ELM2"/>
    <property type="match status" value="1"/>
</dbReference>
<comment type="caution">
    <text evidence="20">The sequence shown here is derived from an EMBL/GenBank/DDBJ whole genome shotgun (WGS) entry which is preliminary data.</text>
</comment>
<dbReference type="CDD" id="cd11661">
    <property type="entry name" value="SANT_MTA3_like"/>
    <property type="match status" value="1"/>
</dbReference>
<dbReference type="PANTHER" id="PTHR13859:SF12">
    <property type="entry name" value="ARGININE-GLUTAMIC ACID DIPEPTIDE REPEATS PROTEIN"/>
    <property type="match status" value="1"/>
</dbReference>
<feature type="compositionally biased region" description="Polar residues" evidence="16">
    <location>
        <begin position="899"/>
        <end position="910"/>
    </location>
</feature>
<dbReference type="InterPro" id="IPR001025">
    <property type="entry name" value="BAH_dom"/>
</dbReference>
<dbReference type="Gene3D" id="1.10.10.60">
    <property type="entry name" value="Homeodomain-like"/>
    <property type="match status" value="1"/>
</dbReference>
<feature type="compositionally biased region" description="Low complexity" evidence="16">
    <location>
        <begin position="822"/>
        <end position="837"/>
    </location>
</feature>
<keyword evidence="5" id="KW-0597">Phosphoprotein</keyword>
<feature type="compositionally biased region" description="Basic and acidic residues" evidence="16">
    <location>
        <begin position="1007"/>
        <end position="1037"/>
    </location>
</feature>
<dbReference type="SMART" id="SM00717">
    <property type="entry name" value="SANT"/>
    <property type="match status" value="1"/>
</dbReference>
<feature type="compositionally biased region" description="Pro residues" evidence="16">
    <location>
        <begin position="872"/>
        <end position="883"/>
    </location>
</feature>
<evidence type="ECO:0000256" key="10">
    <source>
        <dbReference type="ARBA" id="ARBA00022990"/>
    </source>
</evidence>
<feature type="compositionally biased region" description="Basic and acidic residues" evidence="16">
    <location>
        <begin position="651"/>
        <end position="672"/>
    </location>
</feature>
<feature type="compositionally biased region" description="Low complexity" evidence="16">
    <location>
        <begin position="802"/>
        <end position="812"/>
    </location>
</feature>
<dbReference type="Gene3D" id="2.30.30.490">
    <property type="match status" value="1"/>
</dbReference>
<dbReference type="SMART" id="SM00401">
    <property type="entry name" value="ZnF_GATA"/>
    <property type="match status" value="1"/>
</dbReference>
<dbReference type="InterPro" id="IPR009057">
    <property type="entry name" value="Homeodomain-like_sf"/>
</dbReference>
<keyword evidence="21" id="KW-1185">Reference proteome</keyword>
<keyword evidence="14" id="KW-0539">Nucleus</keyword>
<keyword evidence="4" id="KW-1017">Isopeptide bond</keyword>
<dbReference type="GO" id="GO:0008270">
    <property type="term" value="F:zinc ion binding"/>
    <property type="evidence" value="ECO:0007669"/>
    <property type="project" value="UniProtKB-KW"/>
</dbReference>
<proteinExistence type="predicted"/>
<feature type="compositionally biased region" description="Polar residues" evidence="16">
    <location>
        <begin position="710"/>
        <end position="721"/>
    </location>
</feature>
<dbReference type="GO" id="GO:0003714">
    <property type="term" value="F:transcription corepressor activity"/>
    <property type="evidence" value="ECO:0007669"/>
    <property type="project" value="TreeGrafter"/>
</dbReference>
<dbReference type="EMBL" id="WEIT01001491">
    <property type="protein sequence ID" value="NWI72416.1"/>
    <property type="molecule type" value="Genomic_DNA"/>
</dbReference>
<keyword evidence="13" id="KW-0804">Transcription</keyword>
<evidence type="ECO:0000256" key="15">
    <source>
        <dbReference type="ARBA" id="ARBA00068839"/>
    </source>
</evidence>
<keyword evidence="6" id="KW-0479">Metal-binding</keyword>
<evidence type="ECO:0000256" key="7">
    <source>
        <dbReference type="ARBA" id="ARBA00022771"/>
    </source>
</evidence>
<feature type="non-terminal residue" evidence="20">
    <location>
        <position position="1"/>
    </location>
</feature>
<evidence type="ECO:0000256" key="3">
    <source>
        <dbReference type="ARBA" id="ARBA00022491"/>
    </source>
</evidence>
<evidence type="ECO:0000256" key="5">
    <source>
        <dbReference type="ARBA" id="ARBA00022553"/>
    </source>
</evidence>
<evidence type="ECO:0000313" key="21">
    <source>
        <dbReference type="Proteomes" id="UP000604080"/>
    </source>
</evidence>
<evidence type="ECO:0000256" key="8">
    <source>
        <dbReference type="ARBA" id="ARBA00022833"/>
    </source>
</evidence>
<evidence type="ECO:0000256" key="2">
    <source>
        <dbReference type="ARBA" id="ARBA00022473"/>
    </source>
</evidence>
<dbReference type="SMART" id="SM01189">
    <property type="entry name" value="ELM2"/>
    <property type="match status" value="1"/>
</dbReference>
<dbReference type="Pfam" id="PF01448">
    <property type="entry name" value="ELM2"/>
    <property type="match status" value="1"/>
</dbReference>
<dbReference type="SUPFAM" id="SSF46689">
    <property type="entry name" value="Homeodomain-like"/>
    <property type="match status" value="1"/>
</dbReference>
<dbReference type="InterPro" id="IPR043151">
    <property type="entry name" value="BAH_sf"/>
</dbReference>
<evidence type="ECO:0000259" key="18">
    <source>
        <dbReference type="PROSITE" id="PS51156"/>
    </source>
</evidence>
<evidence type="ECO:0000256" key="1">
    <source>
        <dbReference type="ARBA" id="ARBA00004123"/>
    </source>
</evidence>
<organism evidence="20 21">
    <name type="scientific">Dryoscopus gambensis</name>
    <dbReference type="NCBI Taxonomy" id="85069"/>
    <lineage>
        <taxon>Eukaryota</taxon>
        <taxon>Metazoa</taxon>
        <taxon>Chordata</taxon>
        <taxon>Craniata</taxon>
        <taxon>Vertebrata</taxon>
        <taxon>Euteleostomi</taxon>
        <taxon>Archelosauria</taxon>
        <taxon>Archosauria</taxon>
        <taxon>Dinosauria</taxon>
        <taxon>Saurischia</taxon>
        <taxon>Theropoda</taxon>
        <taxon>Coelurosauria</taxon>
        <taxon>Aves</taxon>
        <taxon>Neognathae</taxon>
        <taxon>Neoaves</taxon>
        <taxon>Telluraves</taxon>
        <taxon>Australaves</taxon>
        <taxon>Passeriformes</taxon>
        <taxon>Corvoidea</taxon>
        <taxon>Malaconotidae</taxon>
        <taxon>Dryoscopus</taxon>
    </lineage>
</organism>
<feature type="domain" description="ELM2" evidence="18">
    <location>
        <begin position="283"/>
        <end position="386"/>
    </location>
</feature>
<dbReference type="InterPro" id="IPR001005">
    <property type="entry name" value="SANT/Myb"/>
</dbReference>
<dbReference type="Gene3D" id="4.10.1240.50">
    <property type="match status" value="1"/>
</dbReference>
<gene>
    <name evidence="20" type="primary">Rere</name>
    <name evidence="20" type="ORF">DRYGAM_R05670</name>
</gene>
<evidence type="ECO:0000256" key="13">
    <source>
        <dbReference type="ARBA" id="ARBA00023163"/>
    </source>
</evidence>
<feature type="compositionally biased region" description="Basic and acidic residues" evidence="16">
    <location>
        <begin position="1"/>
        <end position="38"/>
    </location>
</feature>
<feature type="compositionally biased region" description="Low complexity" evidence="16">
    <location>
        <begin position="608"/>
        <end position="622"/>
    </location>
</feature>
<dbReference type="InterPro" id="IPR002951">
    <property type="entry name" value="Atrophin-like"/>
</dbReference>
<feature type="region of interest" description="Disordered" evidence="16">
    <location>
        <begin position="1"/>
        <end position="92"/>
    </location>
</feature>
<feature type="compositionally biased region" description="Basic residues" evidence="16">
    <location>
        <begin position="76"/>
        <end position="87"/>
    </location>
</feature>
<reference evidence="20" key="1">
    <citation type="submission" date="2019-10" db="EMBL/GenBank/DDBJ databases">
        <title>Bird 10,000 Genomes (B10K) Project - Family phase.</title>
        <authorList>
            <person name="Zhang G."/>
        </authorList>
    </citation>
    <scope>NUCLEOTIDE SEQUENCE</scope>
    <source>
        <strain evidence="20">B10K-DU-002-56</strain>
        <tissue evidence="20">Muscle</tissue>
    </source>
</reference>
<feature type="compositionally biased region" description="Polar residues" evidence="16">
    <location>
        <begin position="464"/>
        <end position="473"/>
    </location>
</feature>
<dbReference type="Pfam" id="PF00249">
    <property type="entry name" value="Myb_DNA-binding"/>
    <property type="match status" value="1"/>
</dbReference>
<dbReference type="FunFam" id="1.10.10.60:FF:000052">
    <property type="entry name" value="Arginine-glutamic acid dipeptide (RE) repeats"/>
    <property type="match status" value="1"/>
</dbReference>
<feature type="compositionally biased region" description="Basic and acidic residues" evidence="16">
    <location>
        <begin position="689"/>
        <end position="709"/>
    </location>
</feature>
<evidence type="ECO:0000256" key="12">
    <source>
        <dbReference type="ARBA" id="ARBA00023054"/>
    </source>
</evidence>
<comment type="subcellular location">
    <subcellularLocation>
        <location evidence="1">Nucleus</location>
    </subcellularLocation>
</comment>
<keyword evidence="3" id="KW-0678">Repressor</keyword>
<feature type="non-terminal residue" evidence="20">
    <location>
        <position position="1398"/>
    </location>
</feature>
<dbReference type="InterPro" id="IPR000679">
    <property type="entry name" value="Znf_GATA"/>
</dbReference>
<evidence type="ECO:0000256" key="14">
    <source>
        <dbReference type="ARBA" id="ARBA00023242"/>
    </source>
</evidence>
<feature type="compositionally biased region" description="Basic and acidic residues" evidence="16">
    <location>
        <begin position="623"/>
        <end position="639"/>
    </location>
</feature>
<evidence type="ECO:0000256" key="16">
    <source>
        <dbReference type="SAM" id="MobiDB-lite"/>
    </source>
</evidence>
<dbReference type="Pfam" id="PF01426">
    <property type="entry name" value="BAH"/>
    <property type="match status" value="1"/>
</dbReference>
<evidence type="ECO:0000259" key="17">
    <source>
        <dbReference type="PROSITE" id="PS51038"/>
    </source>
</evidence>
<keyword evidence="7" id="KW-0863">Zinc-finger</keyword>
<evidence type="ECO:0000259" key="19">
    <source>
        <dbReference type="PROSITE" id="PS51293"/>
    </source>
</evidence>
<protein>
    <recommendedName>
        <fullName evidence="15">Arginine-glutamic acid dipeptide repeats protein</fullName>
    </recommendedName>
</protein>
<evidence type="ECO:0000313" key="20">
    <source>
        <dbReference type="EMBL" id="NWI72416.1"/>
    </source>
</evidence>
<dbReference type="SMART" id="SM00439">
    <property type="entry name" value="BAH"/>
    <property type="match status" value="1"/>
</dbReference>
<dbReference type="SUPFAM" id="SSF57716">
    <property type="entry name" value="Glucocorticoid receptor-like (DNA-binding domain)"/>
    <property type="match status" value="1"/>
</dbReference>
<feature type="compositionally biased region" description="Low complexity" evidence="16">
    <location>
        <begin position="478"/>
        <end position="487"/>
    </location>
</feature>
<feature type="region of interest" description="Disordered" evidence="16">
    <location>
        <begin position="541"/>
        <end position="958"/>
    </location>
</feature>
<dbReference type="Pfam" id="PF00320">
    <property type="entry name" value="GATA"/>
    <property type="match status" value="1"/>
</dbReference>
<keyword evidence="11" id="KW-0805">Transcription regulation</keyword>
<dbReference type="InterPro" id="IPR000949">
    <property type="entry name" value="ELM2_dom"/>
</dbReference>
<feature type="domain" description="BAH" evidence="17">
    <location>
        <begin position="105"/>
        <end position="282"/>
    </location>
</feature>
<dbReference type="InterPro" id="IPR017884">
    <property type="entry name" value="SANT_dom"/>
</dbReference>
<evidence type="ECO:0000256" key="11">
    <source>
        <dbReference type="ARBA" id="ARBA00023015"/>
    </source>
</evidence>
<feature type="region of interest" description="Disordered" evidence="16">
    <location>
        <begin position="463"/>
        <end position="493"/>
    </location>
</feature>
<sequence>MTADKEKDKDKEKDRDRDRDRDKERDKRDKARESENSRPRRSCTLEGGAKNYAESDHSEDEDNDNNSATTEESTKKSKKKPPKKKSRYERTDNGEITSFITEDDVVYRPGDCVYIESRRPNTPYFICSIQDFKLVRNIFTSPPPFPCPSVSLQVRSALCTCERQKFRARVVFQSKRDHLLMNVKWYYRQSEVPDSVYQHLVQDRHNENDSGRELVITDPVIKNRELFISDYVDTYHAAALRGKCNISHFSDIFAAREFKARVDSFFYILGYNPETRRLNSTQGEIRVGPSHQAKLPDLQPFPSPDGDTVTQHEELVWMPGVNDCDLLMYLRAARSMAAFAGMCDGGSTEDGCVAASRDDTTLNALNTLHESNYDAGKALQRLVKKPVPKLIEKCWTEDEVKRFIKGLRQYGKNFFRIRKELLPNKETGELITFYYYWKKTPEAASSRAHRRHRRQAVFRRIKTRTASTPVNTPSRPPSSEFLDLSSASEDDFDSEDSEQELKGYACRHCFTTTSKDWHHGGRENILLCTDCRIHFKKYGELPPIEKPVDPPPFMFKPVKEEDDGLSGKHSMRTRRSRGSMSTLRSGRKKQAASPDGRASPIAEDVRSSGRNSPSAASTSSNDSKAESVKKSTKKIKEEVSSPLKNSKRQREKAASDTEEPDRSNAKKSKTQEISRPNSPSEGEGEGESSDSRSVNDEGSSDPKDIDQDNRSTSPSIPSPQDNESDSDSSAQQQVLQAQPQVLQAPSGSAQAAAPTPPVPAPLPPTTPIPQLPTAPAHKHPPHLSGPSPFSMNSNLPPPPALKPLSSLSTHHPPSAHPPPLQLMPQSQPLQSSQAQPPVLTQSQSLPPPASHPPSGLHQVSSQPPFSQHPFVPGGPPSITPPSCPSTSTPPTVPGIPLQTPISTSAASSGTVPVVTACTLPPIQIKEEVPDEAEEPESPPPPPRSPSPEPTVVDIPSHASQSARFYKHLDRGYNSCSRADLYFMPLAGSKLAKKREEAIEKAKREAEQKAREEREREKEKEKEREREREREREAERAAQKVSSSSHEGRLGESQLSGPAHMRPSFEPPPTTIAAVPPYIGPDTPALRTLSEYARPHVMSPTNRNHPFFVPLNPTDPLLAYHMPGLYNVDPAIRERELREREIREREIRERELRERMKPGFEVKPPELDALHPATNPMEHFARHGALTLPPTAGPHPFASFHPGLNPLERERLALAGPQLRPEMSYPDRLAAERIHAERMASLTNDPLARLQMFNVTPHHHQHSHIHSHLHLHQQDPLHQGSAGPVHPLVDPLAAGPHLARFPYPPGTIPNPLLGQPPHEHEMLRHPVFGTPYPRDLPGAIPPPMSAAHQLQAMHAQSAELQRLAMEQQWLHGHPHMHGGHLPSQEDYYSRLKKEGDKQL</sequence>
<keyword evidence="10" id="KW-0007">Acetylation</keyword>
<keyword evidence="12" id="KW-0175">Coiled coil</keyword>
<dbReference type="FunFam" id="4.10.1240.50:FF:000003">
    <property type="entry name" value="Arginine-glutamic acid dipeptide (RE) repeats a"/>
    <property type="match status" value="1"/>
</dbReference>
<dbReference type="CDD" id="cd00202">
    <property type="entry name" value="ZnF_GATA"/>
    <property type="match status" value="1"/>
</dbReference>
<dbReference type="GO" id="GO:0003682">
    <property type="term" value="F:chromatin binding"/>
    <property type="evidence" value="ECO:0007669"/>
    <property type="project" value="InterPro"/>
</dbReference>
<accession>A0A851DX46</accession>
<dbReference type="PROSITE" id="PS51293">
    <property type="entry name" value="SANT"/>
    <property type="match status" value="1"/>
</dbReference>
<feature type="domain" description="SANT" evidence="19">
    <location>
        <begin position="390"/>
        <end position="442"/>
    </location>
</feature>
<dbReference type="GO" id="GO:0005654">
    <property type="term" value="C:nucleoplasm"/>
    <property type="evidence" value="ECO:0007669"/>
    <property type="project" value="UniProtKB-ARBA"/>
</dbReference>
<evidence type="ECO:0000256" key="4">
    <source>
        <dbReference type="ARBA" id="ARBA00022499"/>
    </source>
</evidence>
<keyword evidence="8" id="KW-0862">Zinc</keyword>
<dbReference type="Proteomes" id="UP000604080">
    <property type="component" value="Unassembled WGS sequence"/>
</dbReference>
<feature type="compositionally biased region" description="Pro residues" evidence="16">
    <location>
        <begin position="937"/>
        <end position="948"/>
    </location>
</feature>
<feature type="compositionally biased region" description="Pro residues" evidence="16">
    <location>
        <begin position="754"/>
        <end position="772"/>
    </location>
</feature>
<dbReference type="CDD" id="cd04709">
    <property type="entry name" value="BAH_MTA"/>
    <property type="match status" value="1"/>
</dbReference>